<proteinExistence type="predicted"/>
<evidence type="ECO:0000256" key="2">
    <source>
        <dbReference type="ARBA" id="ARBA00022475"/>
    </source>
</evidence>
<keyword evidence="2" id="KW-1003">Cell membrane</keyword>
<dbReference type="GeneID" id="19320413"/>
<sequence>MSHVVAVLKSAWSSLNLELKNEGSVARDHLASERTFLAWLRTSLSLVSIGIALTQIFQIPSLVGHKSLSQRAHLLLLLQQQQQSGDYLEADDALLPREVHRDLARLGKPVGGAFIILGTIVLLLGCRRYFVVQGQLTRGKFPPSKLSISITAGLAGALIIAATSVVLVGERT</sequence>
<dbReference type="KEGG" id="pfp:PFL1_06335"/>
<comment type="subcellular location">
    <subcellularLocation>
        <location evidence="1">Cell membrane</location>
        <topology evidence="1">Multi-pass membrane protein</topology>
    </subcellularLocation>
</comment>
<evidence type="ECO:0000256" key="1">
    <source>
        <dbReference type="ARBA" id="ARBA00004651"/>
    </source>
</evidence>
<feature type="transmembrane region" description="Helical" evidence="6">
    <location>
        <begin position="150"/>
        <end position="169"/>
    </location>
</feature>
<dbReference type="RefSeq" id="XP_007882067.1">
    <property type="nucleotide sequence ID" value="XM_007883876.1"/>
</dbReference>
<evidence type="ECO:0000256" key="3">
    <source>
        <dbReference type="ARBA" id="ARBA00022692"/>
    </source>
</evidence>
<keyword evidence="5 6" id="KW-0472">Membrane</keyword>
<dbReference type="PANTHER" id="PTHR34187">
    <property type="entry name" value="FGR18P"/>
    <property type="match status" value="1"/>
</dbReference>
<gene>
    <name evidence="8" type="ORF">PFL1_06335</name>
</gene>
<dbReference type="EMBL" id="KE361647">
    <property type="protein sequence ID" value="EPQ26127.1"/>
    <property type="molecule type" value="Genomic_DNA"/>
</dbReference>
<dbReference type="HOGENOM" id="CLU_053359_3_2_1"/>
<dbReference type="PANTHER" id="PTHR34187:SF2">
    <property type="entry name" value="DUF202 DOMAIN-CONTAINING PROTEIN"/>
    <property type="match status" value="1"/>
</dbReference>
<feature type="domain" description="DUF202" evidence="7">
    <location>
        <begin position="27"/>
        <end position="133"/>
    </location>
</feature>
<dbReference type="Pfam" id="PF02656">
    <property type="entry name" value="DUF202"/>
    <property type="match status" value="1"/>
</dbReference>
<dbReference type="OrthoDB" id="199599at2759"/>
<dbReference type="eggNOG" id="ENOG502S42W">
    <property type="taxonomic scope" value="Eukaryota"/>
</dbReference>
<evidence type="ECO:0000313" key="8">
    <source>
        <dbReference type="EMBL" id="EPQ26127.1"/>
    </source>
</evidence>
<evidence type="ECO:0000259" key="7">
    <source>
        <dbReference type="Pfam" id="PF02656"/>
    </source>
</evidence>
<name>A0A061H0Z9_9BASI</name>
<accession>A0A061H0Z9</accession>
<feature type="transmembrane region" description="Helical" evidence="6">
    <location>
        <begin position="110"/>
        <end position="130"/>
    </location>
</feature>
<keyword evidence="4 6" id="KW-1133">Transmembrane helix</keyword>
<evidence type="ECO:0000256" key="4">
    <source>
        <dbReference type="ARBA" id="ARBA00022989"/>
    </source>
</evidence>
<dbReference type="InterPro" id="IPR052053">
    <property type="entry name" value="IM_YidH-like"/>
</dbReference>
<reference evidence="8 9" key="1">
    <citation type="journal article" date="2013" name="Plant Cell">
        <title>The transition from a phytopathogenic smut ancestor to an anamorphic biocontrol agent deciphered by comparative whole-genome analysis.</title>
        <authorList>
            <person name="Lefebvre F."/>
            <person name="Joly D.L."/>
            <person name="Labbe C."/>
            <person name="Teichmann B."/>
            <person name="Linning R."/>
            <person name="Belzile F."/>
            <person name="Bakkeren G."/>
            <person name="Belanger R.R."/>
        </authorList>
    </citation>
    <scope>NUCLEOTIDE SEQUENCE [LARGE SCALE GENOMIC DNA]</scope>
    <source>
        <strain evidence="8 9">PF-1</strain>
    </source>
</reference>
<evidence type="ECO:0000313" key="9">
    <source>
        <dbReference type="Proteomes" id="UP000053664"/>
    </source>
</evidence>
<dbReference type="GO" id="GO:0005886">
    <property type="term" value="C:plasma membrane"/>
    <property type="evidence" value="ECO:0007669"/>
    <property type="project" value="UniProtKB-SubCell"/>
</dbReference>
<organism evidence="8 9">
    <name type="scientific">Pseudozyma flocculosa PF-1</name>
    <dbReference type="NCBI Taxonomy" id="1277687"/>
    <lineage>
        <taxon>Eukaryota</taxon>
        <taxon>Fungi</taxon>
        <taxon>Dikarya</taxon>
        <taxon>Basidiomycota</taxon>
        <taxon>Ustilaginomycotina</taxon>
        <taxon>Ustilaginomycetes</taxon>
        <taxon>Ustilaginales</taxon>
        <taxon>Ustilaginaceae</taxon>
        <taxon>Pseudozyma</taxon>
    </lineage>
</organism>
<dbReference type="Proteomes" id="UP000053664">
    <property type="component" value="Unassembled WGS sequence"/>
</dbReference>
<dbReference type="AlphaFoldDB" id="A0A061H0Z9"/>
<evidence type="ECO:0000256" key="5">
    <source>
        <dbReference type="ARBA" id="ARBA00023136"/>
    </source>
</evidence>
<dbReference type="InterPro" id="IPR003807">
    <property type="entry name" value="DUF202"/>
</dbReference>
<keyword evidence="3 6" id="KW-0812">Transmembrane</keyword>
<protein>
    <recommendedName>
        <fullName evidence="7">DUF202 domain-containing protein</fullName>
    </recommendedName>
</protein>
<evidence type="ECO:0000256" key="6">
    <source>
        <dbReference type="SAM" id="Phobius"/>
    </source>
</evidence>